<evidence type="ECO:0000259" key="2">
    <source>
        <dbReference type="PROSITE" id="PS50811"/>
    </source>
</evidence>
<name>A0A922GCA1_CARIL</name>
<feature type="domain" description="WRKY" evidence="2">
    <location>
        <begin position="197"/>
        <end position="259"/>
    </location>
</feature>
<feature type="compositionally biased region" description="Basic and acidic residues" evidence="1">
    <location>
        <begin position="375"/>
        <end position="384"/>
    </location>
</feature>
<accession>A0A922GCA1</accession>
<dbReference type="PANTHER" id="PTHR31282">
    <property type="entry name" value="WRKY TRANSCRIPTION FACTOR 21-RELATED"/>
    <property type="match status" value="1"/>
</dbReference>
<dbReference type="InterPro" id="IPR044810">
    <property type="entry name" value="WRKY_plant"/>
</dbReference>
<reference evidence="3" key="1">
    <citation type="submission" date="2021-01" db="EMBL/GenBank/DDBJ databases">
        <authorList>
            <person name="Lovell J.T."/>
            <person name="Bentley N."/>
            <person name="Bhattarai G."/>
            <person name="Jenkins J.W."/>
            <person name="Sreedasyam A."/>
            <person name="Alarcon Y."/>
            <person name="Bock C."/>
            <person name="Boston L."/>
            <person name="Carlson J."/>
            <person name="Cervantes K."/>
            <person name="Clermont K."/>
            <person name="Krom N."/>
            <person name="Kubenka K."/>
            <person name="Mamidi S."/>
            <person name="Mattison C."/>
            <person name="Monteros M."/>
            <person name="Pisani C."/>
            <person name="Plott C."/>
            <person name="Rajasekar S."/>
            <person name="Rhein H.S."/>
            <person name="Rohla C."/>
            <person name="Song M."/>
            <person name="Hilaire R.S."/>
            <person name="Shu S."/>
            <person name="Wells L."/>
            <person name="Wang X."/>
            <person name="Webber J."/>
            <person name="Heerema R.J."/>
            <person name="Klein P."/>
            <person name="Conner P."/>
            <person name="Grauke L."/>
            <person name="Grimwood J."/>
            <person name="Schmutz J."/>
            <person name="Randall J.J."/>
        </authorList>
    </citation>
    <scope>NUCLEOTIDE SEQUENCE</scope>
    <source>
        <tissue evidence="3">Leaf</tissue>
    </source>
</reference>
<protein>
    <recommendedName>
        <fullName evidence="2">WRKY domain-containing protein</fullName>
    </recommendedName>
</protein>
<gene>
    <name evidence="3" type="ORF">I3842_01G309300</name>
</gene>
<dbReference type="Pfam" id="PF03106">
    <property type="entry name" value="WRKY"/>
    <property type="match status" value="1"/>
</dbReference>
<dbReference type="PROSITE" id="PS50811">
    <property type="entry name" value="WRKY"/>
    <property type="match status" value="1"/>
</dbReference>
<evidence type="ECO:0000256" key="1">
    <source>
        <dbReference type="SAM" id="MobiDB-lite"/>
    </source>
</evidence>
<organism evidence="3 4">
    <name type="scientific">Carya illinoinensis</name>
    <name type="common">Pecan</name>
    <dbReference type="NCBI Taxonomy" id="32201"/>
    <lineage>
        <taxon>Eukaryota</taxon>
        <taxon>Viridiplantae</taxon>
        <taxon>Streptophyta</taxon>
        <taxon>Embryophyta</taxon>
        <taxon>Tracheophyta</taxon>
        <taxon>Spermatophyta</taxon>
        <taxon>Magnoliopsida</taxon>
        <taxon>eudicotyledons</taxon>
        <taxon>Gunneridae</taxon>
        <taxon>Pentapetalae</taxon>
        <taxon>rosids</taxon>
        <taxon>fabids</taxon>
        <taxon>Fagales</taxon>
        <taxon>Juglandaceae</taxon>
        <taxon>Carya</taxon>
    </lineage>
</organism>
<dbReference type="GO" id="GO:0003700">
    <property type="term" value="F:DNA-binding transcription factor activity"/>
    <property type="evidence" value="ECO:0007669"/>
    <property type="project" value="InterPro"/>
</dbReference>
<comment type="caution">
    <text evidence="3">The sequence shown here is derived from an EMBL/GenBank/DDBJ whole genome shotgun (WGS) entry which is preliminary data.</text>
</comment>
<feature type="region of interest" description="Disordered" evidence="1">
    <location>
        <begin position="357"/>
        <end position="384"/>
    </location>
</feature>
<sequence>MSMEEIVSLILLGCKLARELESNLPNLADQPNLLSKSCDEVIKVFRTAKERLYMTRGSNSTSAHPGHMTLFHEPQESVVHEQPRIELASLQQWLRSSCTQAMDIIQMQLQADHQRIDMQDSSSKVINVAGLGTGGSDRVESSAPSRSIGGELHPLHASDSGIASSSQRQRRRKDDGERRTVIKVAAPRIGNTEIPPEDVFTWRKYGQKEILGSRFPRSYYRCTHQKLYQCPAKKQVQRFDDDPYMYEVIYRGDHTCHMSSTAPSLPPPPPVDITDNDHDEIMAQIINVQPPQESSSVPSSRSWLSTEYLISLRAGGGMVVGGGGGAGPSTTRSGKEVALEYPVTDMADAMFNSGSSSSNSMDFLFHSNELNKGQQGDKGKNTVD</sequence>
<dbReference type="SMART" id="SM00774">
    <property type="entry name" value="WRKY"/>
    <property type="match status" value="1"/>
</dbReference>
<dbReference type="EMBL" id="CM031825">
    <property type="protein sequence ID" value="KAG6735190.1"/>
    <property type="molecule type" value="Genomic_DNA"/>
</dbReference>
<dbReference type="Proteomes" id="UP000811246">
    <property type="component" value="Chromosome 1"/>
</dbReference>
<feature type="region of interest" description="Disordered" evidence="1">
    <location>
        <begin position="127"/>
        <end position="181"/>
    </location>
</feature>
<evidence type="ECO:0000313" key="4">
    <source>
        <dbReference type="Proteomes" id="UP000811246"/>
    </source>
</evidence>
<dbReference type="GO" id="GO:0043565">
    <property type="term" value="F:sequence-specific DNA binding"/>
    <property type="evidence" value="ECO:0007669"/>
    <property type="project" value="InterPro"/>
</dbReference>
<dbReference type="InterPro" id="IPR003657">
    <property type="entry name" value="WRKY_dom"/>
</dbReference>
<evidence type="ECO:0000313" key="3">
    <source>
        <dbReference type="EMBL" id="KAG6735190.1"/>
    </source>
</evidence>
<dbReference type="AlphaFoldDB" id="A0A922GCA1"/>
<proteinExistence type="predicted"/>